<evidence type="ECO:0000313" key="16">
    <source>
        <dbReference type="Proteomes" id="UP000286806"/>
    </source>
</evidence>
<comment type="caution">
    <text evidence="15">The sequence shown here is derived from an EMBL/GenBank/DDBJ whole genome shotgun (WGS) entry which is preliminary data.</text>
</comment>
<name>A0A401JHR1_9PROT</name>
<feature type="transmembrane region" description="Helical" evidence="14">
    <location>
        <begin position="15"/>
        <end position="33"/>
    </location>
</feature>
<dbReference type="RefSeq" id="WP_124706302.1">
    <property type="nucleotide sequence ID" value="NZ_BGOW01000046.1"/>
</dbReference>
<evidence type="ECO:0000256" key="9">
    <source>
        <dbReference type="ARBA" id="ARBA00022777"/>
    </source>
</evidence>
<dbReference type="Proteomes" id="UP000286806">
    <property type="component" value="Unassembled WGS sequence"/>
</dbReference>
<dbReference type="AlphaFoldDB" id="A0A401JHR1"/>
<evidence type="ECO:0000256" key="5">
    <source>
        <dbReference type="ARBA" id="ARBA00022516"/>
    </source>
</evidence>
<dbReference type="InterPro" id="IPR003758">
    <property type="entry name" value="LpxK"/>
</dbReference>
<evidence type="ECO:0000256" key="2">
    <source>
        <dbReference type="ARBA" id="ARBA00004870"/>
    </source>
</evidence>
<feature type="binding site" evidence="13">
    <location>
        <begin position="59"/>
        <end position="66"/>
    </location>
    <ligand>
        <name>ATP</name>
        <dbReference type="ChEBI" id="CHEBI:30616"/>
    </ligand>
</feature>
<dbReference type="Pfam" id="PF02606">
    <property type="entry name" value="LpxK"/>
    <property type="match status" value="1"/>
</dbReference>
<dbReference type="NCBIfam" id="TIGR00682">
    <property type="entry name" value="lpxK"/>
    <property type="match status" value="1"/>
</dbReference>
<dbReference type="InterPro" id="IPR027417">
    <property type="entry name" value="P-loop_NTPase"/>
</dbReference>
<accession>A0A401JHR1</accession>
<evidence type="ECO:0000256" key="12">
    <source>
        <dbReference type="ARBA" id="ARBA00029757"/>
    </source>
</evidence>
<evidence type="ECO:0000256" key="7">
    <source>
        <dbReference type="ARBA" id="ARBA00022679"/>
    </source>
</evidence>
<evidence type="ECO:0000256" key="14">
    <source>
        <dbReference type="SAM" id="Phobius"/>
    </source>
</evidence>
<dbReference type="PANTHER" id="PTHR42724">
    <property type="entry name" value="TETRAACYLDISACCHARIDE 4'-KINASE"/>
    <property type="match status" value="1"/>
</dbReference>
<keyword evidence="6 13" id="KW-0441">Lipid A biosynthesis</keyword>
<comment type="function">
    <text evidence="1 13">Transfers the gamma-phosphate of ATP to the 4'-position of a tetraacyldisaccharide 1-phosphate intermediate (termed DS-1-P) to form tetraacyldisaccharide 1,4'-bis-phosphate (lipid IVA).</text>
</comment>
<organism evidence="15 16">
    <name type="scientific">Sulfuriferula multivorans</name>
    <dbReference type="NCBI Taxonomy" id="1559896"/>
    <lineage>
        <taxon>Bacteria</taxon>
        <taxon>Pseudomonadati</taxon>
        <taxon>Pseudomonadota</taxon>
        <taxon>Betaproteobacteria</taxon>
        <taxon>Nitrosomonadales</taxon>
        <taxon>Sulfuricellaceae</taxon>
        <taxon>Sulfuriferula</taxon>
    </lineage>
</organism>
<dbReference type="HAMAP" id="MF_00409">
    <property type="entry name" value="LpxK"/>
    <property type="match status" value="1"/>
</dbReference>
<dbReference type="EC" id="2.7.1.130" evidence="3 13"/>
<keyword evidence="14" id="KW-1133">Transmembrane helix</keyword>
<dbReference type="GO" id="GO:0009245">
    <property type="term" value="P:lipid A biosynthetic process"/>
    <property type="evidence" value="ECO:0007669"/>
    <property type="project" value="UniProtKB-UniRule"/>
</dbReference>
<evidence type="ECO:0000256" key="1">
    <source>
        <dbReference type="ARBA" id="ARBA00002274"/>
    </source>
</evidence>
<keyword evidence="14" id="KW-0812">Transmembrane</keyword>
<keyword evidence="9 13" id="KW-0418">Kinase</keyword>
<dbReference type="UniPathway" id="UPA00359">
    <property type="reaction ID" value="UER00482"/>
</dbReference>
<evidence type="ECO:0000256" key="11">
    <source>
        <dbReference type="ARBA" id="ARBA00023098"/>
    </source>
</evidence>
<dbReference type="GO" id="GO:0005886">
    <property type="term" value="C:plasma membrane"/>
    <property type="evidence" value="ECO:0007669"/>
    <property type="project" value="TreeGrafter"/>
</dbReference>
<comment type="catalytic activity">
    <reaction evidence="13">
        <text>a lipid A disaccharide + ATP = a lipid IVA + ADP + H(+)</text>
        <dbReference type="Rhea" id="RHEA:67840"/>
        <dbReference type="ChEBI" id="CHEBI:15378"/>
        <dbReference type="ChEBI" id="CHEBI:30616"/>
        <dbReference type="ChEBI" id="CHEBI:176343"/>
        <dbReference type="ChEBI" id="CHEBI:176425"/>
        <dbReference type="ChEBI" id="CHEBI:456216"/>
        <dbReference type="EC" id="2.7.1.130"/>
    </reaction>
</comment>
<dbReference type="PANTHER" id="PTHR42724:SF1">
    <property type="entry name" value="TETRAACYLDISACCHARIDE 4'-KINASE, MITOCHONDRIAL-RELATED"/>
    <property type="match status" value="1"/>
</dbReference>
<evidence type="ECO:0000256" key="10">
    <source>
        <dbReference type="ARBA" id="ARBA00022840"/>
    </source>
</evidence>
<gene>
    <name evidence="13" type="primary">lpxK</name>
    <name evidence="15" type="ORF">SFMTTN_3378</name>
</gene>
<keyword evidence="16" id="KW-1185">Reference proteome</keyword>
<evidence type="ECO:0000256" key="3">
    <source>
        <dbReference type="ARBA" id="ARBA00012071"/>
    </source>
</evidence>
<evidence type="ECO:0000313" key="15">
    <source>
        <dbReference type="EMBL" id="GBL47537.1"/>
    </source>
</evidence>
<reference evidence="15 16" key="1">
    <citation type="journal article" date="2019" name="Front. Microbiol.">
        <title>Genomes of Neutrophilic Sulfur-Oxidizing Chemolithoautotrophs Representing 9 Proteobacterial Species From 8 Genera.</title>
        <authorList>
            <person name="Watanabe T."/>
            <person name="Kojima H."/>
            <person name="Umezawa K."/>
            <person name="Hori C."/>
            <person name="Takasuka T.E."/>
            <person name="Kato Y."/>
            <person name="Fukui M."/>
        </authorList>
    </citation>
    <scope>NUCLEOTIDE SEQUENCE [LARGE SCALE GENOMIC DNA]</scope>
    <source>
        <strain evidence="15 16">TTN</strain>
    </source>
</reference>
<keyword evidence="10 13" id="KW-0067">ATP-binding</keyword>
<dbReference type="OrthoDB" id="9766423at2"/>
<keyword evidence="5 13" id="KW-0444">Lipid biosynthesis</keyword>
<proteinExistence type="inferred from homology"/>
<evidence type="ECO:0000256" key="4">
    <source>
        <dbReference type="ARBA" id="ARBA00016436"/>
    </source>
</evidence>
<evidence type="ECO:0000256" key="13">
    <source>
        <dbReference type="HAMAP-Rule" id="MF_00409"/>
    </source>
</evidence>
<protein>
    <recommendedName>
        <fullName evidence="4 13">Tetraacyldisaccharide 4'-kinase</fullName>
        <ecNumber evidence="3 13">2.7.1.130</ecNumber>
    </recommendedName>
    <alternativeName>
        <fullName evidence="12 13">Lipid A 4'-kinase</fullName>
    </alternativeName>
</protein>
<keyword evidence="8 13" id="KW-0547">Nucleotide-binding</keyword>
<evidence type="ECO:0000256" key="6">
    <source>
        <dbReference type="ARBA" id="ARBA00022556"/>
    </source>
</evidence>
<keyword evidence="14" id="KW-0472">Membrane</keyword>
<keyword evidence="7 13" id="KW-0808">Transferase</keyword>
<dbReference type="SUPFAM" id="SSF52540">
    <property type="entry name" value="P-loop containing nucleoside triphosphate hydrolases"/>
    <property type="match status" value="1"/>
</dbReference>
<comment type="similarity">
    <text evidence="13">Belongs to the LpxK family.</text>
</comment>
<keyword evidence="11 13" id="KW-0443">Lipid metabolism</keyword>
<dbReference type="GO" id="GO:0005524">
    <property type="term" value="F:ATP binding"/>
    <property type="evidence" value="ECO:0007669"/>
    <property type="project" value="UniProtKB-UniRule"/>
</dbReference>
<dbReference type="EMBL" id="BGOW01000046">
    <property type="protein sequence ID" value="GBL47537.1"/>
    <property type="molecule type" value="Genomic_DNA"/>
</dbReference>
<comment type="pathway">
    <text evidence="2 13">Glycolipid biosynthesis; lipid IV(A) biosynthesis; lipid IV(A) from (3R)-3-hydroxytetradecanoyl-[acyl-carrier-protein] and UDP-N-acetyl-alpha-D-glucosamine: step 6/6.</text>
</comment>
<dbReference type="GO" id="GO:0009244">
    <property type="term" value="P:lipopolysaccharide core region biosynthetic process"/>
    <property type="evidence" value="ECO:0007669"/>
    <property type="project" value="TreeGrafter"/>
</dbReference>
<sequence length="334" mass="36143">MVSTWITRQWQGTTLWHALLIPLSWVFGLAAALRRRLYRRGMLRTLKLPVPVIVIGNINAGGTGKTPLVAWLAQELAARGWHPGVISRGYGGSTHIPQQVGIHSDAAHVGDEPVLLAKLLKCPVWVGRDRHAAGRALLLAHPQVNVLISDDGLQHYRLARDMEIAVVDGARGFGNGRLLPVGPLREPVARLDAVDAIVVNQPETAQLNLPALLPVYSMHMEGTSFVNLADPSRSVSAAELAGQEIHAVAGIGHPQRFFDQIAGLGISAQCHIFPDHHVYRAADLAYPGQILMTSKDAVKCSAFAHQNMWALPVQASIQPDLIGLVLTKLGKRHG</sequence>
<evidence type="ECO:0000256" key="8">
    <source>
        <dbReference type="ARBA" id="ARBA00022741"/>
    </source>
</evidence>
<dbReference type="GO" id="GO:0009029">
    <property type="term" value="F:lipid-A 4'-kinase activity"/>
    <property type="evidence" value="ECO:0007669"/>
    <property type="project" value="UniProtKB-UniRule"/>
</dbReference>